<dbReference type="EMBL" id="CP013615">
    <property type="protein sequence ID" value="AMN31252.1"/>
    <property type="molecule type" value="Genomic_DNA"/>
</dbReference>
<feature type="domain" description="Core-binding (CB)" evidence="11">
    <location>
        <begin position="18"/>
        <end position="128"/>
    </location>
</feature>
<dbReference type="GO" id="GO:0007059">
    <property type="term" value="P:chromosome segregation"/>
    <property type="evidence" value="ECO:0007669"/>
    <property type="project" value="UniProtKB-KW"/>
</dbReference>
<dbReference type="AlphaFoldDB" id="A0A140GRU3"/>
<dbReference type="InterPro" id="IPR011010">
    <property type="entry name" value="DNA_brk_join_enz"/>
</dbReference>
<dbReference type="CDD" id="cd00397">
    <property type="entry name" value="DNA_BRE_C"/>
    <property type="match status" value="1"/>
</dbReference>
<keyword evidence="6 9" id="KW-0238">DNA-binding</keyword>
<dbReference type="Gene3D" id="1.10.443.10">
    <property type="entry name" value="Intergrase catalytic core"/>
    <property type="match status" value="1"/>
</dbReference>
<organism evidence="12 13">
    <name type="scientific">Clostridium perfringens</name>
    <dbReference type="NCBI Taxonomy" id="1502"/>
    <lineage>
        <taxon>Bacteria</taxon>
        <taxon>Bacillati</taxon>
        <taxon>Bacillota</taxon>
        <taxon>Clostridia</taxon>
        <taxon>Eubacteriales</taxon>
        <taxon>Clostridiaceae</taxon>
        <taxon>Clostridium</taxon>
    </lineage>
</organism>
<dbReference type="InterPro" id="IPR010998">
    <property type="entry name" value="Integrase_recombinase_N"/>
</dbReference>
<evidence type="ECO:0000259" key="10">
    <source>
        <dbReference type="PROSITE" id="PS51898"/>
    </source>
</evidence>
<keyword evidence="2" id="KW-0963">Cytoplasm</keyword>
<evidence type="ECO:0000256" key="1">
    <source>
        <dbReference type="ARBA" id="ARBA00004496"/>
    </source>
</evidence>
<accession>A0A140GRU3</accession>
<evidence type="ECO:0000256" key="3">
    <source>
        <dbReference type="ARBA" id="ARBA00022618"/>
    </source>
</evidence>
<dbReference type="SUPFAM" id="SSF56349">
    <property type="entry name" value="DNA breaking-rejoining enzymes"/>
    <property type="match status" value="1"/>
</dbReference>
<keyword evidence="12" id="KW-0614">Plasmid</keyword>
<dbReference type="Gene3D" id="1.10.150.130">
    <property type="match status" value="1"/>
</dbReference>
<evidence type="ECO:0000256" key="5">
    <source>
        <dbReference type="ARBA" id="ARBA00022908"/>
    </source>
</evidence>
<dbReference type="Proteomes" id="UP000070260">
    <property type="component" value="Plasmid pJFP838A"/>
</dbReference>
<dbReference type="GO" id="GO:0015074">
    <property type="term" value="P:DNA integration"/>
    <property type="evidence" value="ECO:0007669"/>
    <property type="project" value="UniProtKB-KW"/>
</dbReference>
<dbReference type="InterPro" id="IPR050090">
    <property type="entry name" value="Tyrosine_recombinase_XerCD"/>
</dbReference>
<dbReference type="PANTHER" id="PTHR30349:SF77">
    <property type="entry name" value="TYROSINE RECOMBINASE XERC"/>
    <property type="match status" value="1"/>
</dbReference>
<dbReference type="InterPro" id="IPR002104">
    <property type="entry name" value="Integrase_catalytic"/>
</dbReference>
<sequence length="390" mass="45835">MKADMIKKIELRLDRKLKILPNFIYDFIYSLDESQYRTKVEYAKDITLFFEFLLSESIITKRNIEDISLSDINSIRERDIRSFLSYLTEYEKEFTTPAGKTTKQIFSNSEQGKSRKLATLHKLFAYLYNNDLIDNNIASKVVVKTHTNRTIKKRLSKEQIELLLSTIIDDKNIESKKSLQFHQKVKFRDYIMVLILAYTGIRVSELTQLDINDVSIDTNGESLGSLKVIRKGGNKEEIILPELILEDIKDYLELRASLKIEDFHSKNALFISLQKKRINDRTIRNMLSKYSRRCGFDFDITPHTFRRTFGTEHYNKHGDMYLTALILGHMSAETTRKFYADPSENRKIKSMKQFEYTDLDTEKPIFTKEQIKFLSKTINITETELTKKLE</sequence>
<feature type="domain" description="Tyr recombinase" evidence="10">
    <location>
        <begin position="150"/>
        <end position="352"/>
    </location>
</feature>
<evidence type="ECO:0000256" key="8">
    <source>
        <dbReference type="ARBA" id="ARBA00023306"/>
    </source>
</evidence>
<dbReference type="GO" id="GO:0051301">
    <property type="term" value="P:cell division"/>
    <property type="evidence" value="ECO:0007669"/>
    <property type="project" value="UniProtKB-KW"/>
</dbReference>
<dbReference type="PATRIC" id="fig|1502.177.peg.3546"/>
<keyword evidence="5" id="KW-0229">DNA integration</keyword>
<dbReference type="PANTHER" id="PTHR30349">
    <property type="entry name" value="PHAGE INTEGRASE-RELATED"/>
    <property type="match status" value="1"/>
</dbReference>
<evidence type="ECO:0000259" key="11">
    <source>
        <dbReference type="PROSITE" id="PS51900"/>
    </source>
</evidence>
<gene>
    <name evidence="12" type="ORF">JFP838_pA0336</name>
</gene>
<evidence type="ECO:0000256" key="4">
    <source>
        <dbReference type="ARBA" id="ARBA00022829"/>
    </source>
</evidence>
<geneLocation type="plasmid" evidence="12 13">
    <name>pJFP838A</name>
</geneLocation>
<dbReference type="InterPro" id="IPR044068">
    <property type="entry name" value="CB"/>
</dbReference>
<dbReference type="Pfam" id="PF00589">
    <property type="entry name" value="Phage_integrase"/>
    <property type="match status" value="1"/>
</dbReference>
<evidence type="ECO:0000256" key="2">
    <source>
        <dbReference type="ARBA" id="ARBA00022490"/>
    </source>
</evidence>
<keyword evidence="7" id="KW-0233">DNA recombination</keyword>
<evidence type="ECO:0000313" key="12">
    <source>
        <dbReference type="EMBL" id="AMN31252.1"/>
    </source>
</evidence>
<dbReference type="GO" id="GO:0005737">
    <property type="term" value="C:cytoplasm"/>
    <property type="evidence" value="ECO:0007669"/>
    <property type="project" value="UniProtKB-SubCell"/>
</dbReference>
<protein>
    <submittedName>
        <fullName evidence="12">Putative recombinase</fullName>
    </submittedName>
</protein>
<dbReference type="GO" id="GO:0003677">
    <property type="term" value="F:DNA binding"/>
    <property type="evidence" value="ECO:0007669"/>
    <property type="project" value="UniProtKB-UniRule"/>
</dbReference>
<evidence type="ECO:0000313" key="13">
    <source>
        <dbReference type="Proteomes" id="UP000070260"/>
    </source>
</evidence>
<evidence type="ECO:0000256" key="6">
    <source>
        <dbReference type="ARBA" id="ARBA00023125"/>
    </source>
</evidence>
<dbReference type="RefSeq" id="WP_061429838.1">
    <property type="nucleotide sequence ID" value="NZ_CATNZX010000014.1"/>
</dbReference>
<name>A0A140GRU3_CLOPF</name>
<keyword evidence="4" id="KW-0159">Chromosome partition</keyword>
<keyword evidence="3" id="KW-0132">Cell division</keyword>
<reference evidence="12 13" key="1">
    <citation type="journal article" date="2016" name="PLoS ONE">
        <title>Plasmid Characterization and Chromosome Analysis of Two netF+ Clostridium perfringens Isolates Associated with Foal and Canine Necrotizing Enteritis.</title>
        <authorList>
            <person name="Mehdizadeh Gohari I."/>
            <person name="Kropinski A.M."/>
            <person name="Weese S.J."/>
            <person name="Parreira V.R."/>
            <person name="Whitehead A.E."/>
            <person name="Boerlin P."/>
            <person name="Prescott J.F."/>
        </authorList>
    </citation>
    <scope>NUCLEOTIDE SEQUENCE [LARGE SCALE GENOMIC DNA]</scope>
    <source>
        <strain evidence="12 13">JP838</strain>
        <plasmid evidence="13">Plasmid pJFP838A</plasmid>
    </source>
</reference>
<dbReference type="GO" id="GO:0006310">
    <property type="term" value="P:DNA recombination"/>
    <property type="evidence" value="ECO:0007669"/>
    <property type="project" value="UniProtKB-KW"/>
</dbReference>
<dbReference type="OrthoDB" id="283809at2"/>
<dbReference type="InterPro" id="IPR013762">
    <property type="entry name" value="Integrase-like_cat_sf"/>
</dbReference>
<evidence type="ECO:0000256" key="9">
    <source>
        <dbReference type="PROSITE-ProRule" id="PRU01248"/>
    </source>
</evidence>
<evidence type="ECO:0000256" key="7">
    <source>
        <dbReference type="ARBA" id="ARBA00023172"/>
    </source>
</evidence>
<comment type="subcellular location">
    <subcellularLocation>
        <location evidence="1">Cytoplasm</location>
    </subcellularLocation>
</comment>
<dbReference type="PROSITE" id="PS51900">
    <property type="entry name" value="CB"/>
    <property type="match status" value="1"/>
</dbReference>
<dbReference type="PROSITE" id="PS51898">
    <property type="entry name" value="TYR_RECOMBINASE"/>
    <property type="match status" value="1"/>
</dbReference>
<keyword evidence="8" id="KW-0131">Cell cycle</keyword>
<proteinExistence type="predicted"/>